<accession>A0ABW4M0A1</accession>
<gene>
    <name evidence="1" type="ORF">ACFSCX_25650</name>
</gene>
<reference evidence="2" key="1">
    <citation type="journal article" date="2019" name="Int. J. Syst. Evol. Microbiol.">
        <title>The Global Catalogue of Microorganisms (GCM) 10K type strain sequencing project: providing services to taxonomists for standard genome sequencing and annotation.</title>
        <authorList>
            <consortium name="The Broad Institute Genomics Platform"/>
            <consortium name="The Broad Institute Genome Sequencing Center for Infectious Disease"/>
            <person name="Wu L."/>
            <person name="Ma J."/>
        </authorList>
    </citation>
    <scope>NUCLEOTIDE SEQUENCE [LARGE SCALE GENOMIC DNA]</scope>
    <source>
        <strain evidence="2">CCUG 49339</strain>
    </source>
</reference>
<name>A0ABW4M0A1_9BACI</name>
<protein>
    <recommendedName>
        <fullName evidence="3">Adhesin domain-containing protein</fullName>
    </recommendedName>
</protein>
<keyword evidence="2" id="KW-1185">Reference proteome</keyword>
<dbReference type="RefSeq" id="WP_377931117.1">
    <property type="nucleotide sequence ID" value="NZ_JBHUEM010000060.1"/>
</dbReference>
<proteinExistence type="predicted"/>
<evidence type="ECO:0008006" key="3">
    <source>
        <dbReference type="Google" id="ProtNLM"/>
    </source>
</evidence>
<evidence type="ECO:0000313" key="2">
    <source>
        <dbReference type="Proteomes" id="UP001597214"/>
    </source>
</evidence>
<dbReference type="PROSITE" id="PS51257">
    <property type="entry name" value="PROKAR_LIPOPROTEIN"/>
    <property type="match status" value="1"/>
</dbReference>
<evidence type="ECO:0000313" key="1">
    <source>
        <dbReference type="EMBL" id="MFD1739855.1"/>
    </source>
</evidence>
<dbReference type="EMBL" id="JBHUEM010000060">
    <property type="protein sequence ID" value="MFD1739855.1"/>
    <property type="molecule type" value="Genomic_DNA"/>
</dbReference>
<comment type="caution">
    <text evidence="1">The sequence shown here is derived from an EMBL/GenBank/DDBJ whole genome shotgun (WGS) entry which is preliminary data.</text>
</comment>
<organism evidence="1 2">
    <name type="scientific">Bacillus salitolerans</name>
    <dbReference type="NCBI Taxonomy" id="1437434"/>
    <lineage>
        <taxon>Bacteria</taxon>
        <taxon>Bacillati</taxon>
        <taxon>Bacillota</taxon>
        <taxon>Bacilli</taxon>
        <taxon>Bacillales</taxon>
        <taxon>Bacillaceae</taxon>
        <taxon>Bacillus</taxon>
    </lineage>
</organism>
<dbReference type="Proteomes" id="UP001597214">
    <property type="component" value="Unassembled WGS sequence"/>
</dbReference>
<sequence>MKKWIFLGSIFTMLVGCSSTRVFEESRELELATTSGVERLNVQTTSGDLIIKGDKDATTISVVAEIKRSESVKEDAIVLTLEQEGNEAELVSKFRPTFGFMTRQSMDITVTVPSHLSVFVKDESGDLRISDIDGHVEIDDDSGDIYVKNASNLSKIKDDSGEIIVENSAGLLTIDDESGDIEVLNTVGIKKIHDDSGAILVESCTGELQVDDQSGDLVIVDHSGNVSIVDGSGEIDIARLEGSIVVEDESGDISINNVTNDVTIENDGSGSKHIRGVKGKIID</sequence>